<gene>
    <name evidence="1" type="ORF">AMORRO_LOCUS2873</name>
</gene>
<name>A0A9N8ZE37_9GLOM</name>
<comment type="caution">
    <text evidence="1">The sequence shown here is derived from an EMBL/GenBank/DDBJ whole genome shotgun (WGS) entry which is preliminary data.</text>
</comment>
<dbReference type="OrthoDB" id="2432542at2759"/>
<evidence type="ECO:0000313" key="2">
    <source>
        <dbReference type="Proteomes" id="UP000789342"/>
    </source>
</evidence>
<evidence type="ECO:0000313" key="1">
    <source>
        <dbReference type="EMBL" id="CAG8493074.1"/>
    </source>
</evidence>
<dbReference type="EMBL" id="CAJVPV010001303">
    <property type="protein sequence ID" value="CAG8493074.1"/>
    <property type="molecule type" value="Genomic_DNA"/>
</dbReference>
<keyword evidence="2" id="KW-1185">Reference proteome</keyword>
<protein>
    <submittedName>
        <fullName evidence="1">16451_t:CDS:1</fullName>
    </submittedName>
</protein>
<accession>A0A9N8ZE37</accession>
<dbReference type="AlphaFoldDB" id="A0A9N8ZE37"/>
<proteinExistence type="predicted"/>
<sequence>MLCGSFRKLLELDAEDQFENIIRNTTVEIDIPKDIKEYLHDLFSEILKVHCKSKRTIHGLQIDSNEKLGPTKYGEIENEAHKDGIYTTNVDQNRQIQREVTKTMPSHIRMIIYKKSIGATEFDSTHYMGA</sequence>
<organism evidence="1 2">
    <name type="scientific">Acaulospora morrowiae</name>
    <dbReference type="NCBI Taxonomy" id="94023"/>
    <lineage>
        <taxon>Eukaryota</taxon>
        <taxon>Fungi</taxon>
        <taxon>Fungi incertae sedis</taxon>
        <taxon>Mucoromycota</taxon>
        <taxon>Glomeromycotina</taxon>
        <taxon>Glomeromycetes</taxon>
        <taxon>Diversisporales</taxon>
        <taxon>Acaulosporaceae</taxon>
        <taxon>Acaulospora</taxon>
    </lineage>
</organism>
<dbReference type="Proteomes" id="UP000789342">
    <property type="component" value="Unassembled WGS sequence"/>
</dbReference>
<reference evidence="1" key="1">
    <citation type="submission" date="2021-06" db="EMBL/GenBank/DDBJ databases">
        <authorList>
            <person name="Kallberg Y."/>
            <person name="Tangrot J."/>
            <person name="Rosling A."/>
        </authorList>
    </citation>
    <scope>NUCLEOTIDE SEQUENCE</scope>
    <source>
        <strain evidence="1">CL551</strain>
    </source>
</reference>